<reference evidence="2" key="1">
    <citation type="journal article" date="2014" name="Int. J. Syst. Evol. Microbiol.">
        <title>Complete genome sequence of Corynebacterium casei LMG S-19264T (=DSM 44701T), isolated from a smear-ripened cheese.</title>
        <authorList>
            <consortium name="US DOE Joint Genome Institute (JGI-PGF)"/>
            <person name="Walter F."/>
            <person name="Albersmeier A."/>
            <person name="Kalinowski J."/>
            <person name="Ruckert C."/>
        </authorList>
    </citation>
    <scope>NUCLEOTIDE SEQUENCE</scope>
    <source>
        <strain evidence="2">JCM 3093</strain>
    </source>
</reference>
<proteinExistence type="predicted"/>
<evidence type="ECO:0000313" key="2">
    <source>
        <dbReference type="EMBL" id="GGK90721.1"/>
    </source>
</evidence>
<dbReference type="InterPro" id="IPR010093">
    <property type="entry name" value="SinI_DNA-bd"/>
</dbReference>
<dbReference type="Proteomes" id="UP000627984">
    <property type="component" value="Unassembled WGS sequence"/>
</dbReference>
<gene>
    <name evidence="2" type="ORF">GCM10010126_57700</name>
</gene>
<dbReference type="AlphaFoldDB" id="A0AA37BM21"/>
<name>A0AA37BM21_9ACTN</name>
<dbReference type="RefSeq" id="WP_191897568.1">
    <property type="nucleotide sequence ID" value="NZ_BMQD01000023.1"/>
</dbReference>
<dbReference type="Pfam" id="PF12728">
    <property type="entry name" value="HTH_17"/>
    <property type="match status" value="1"/>
</dbReference>
<dbReference type="GO" id="GO:0003677">
    <property type="term" value="F:DNA binding"/>
    <property type="evidence" value="ECO:0007669"/>
    <property type="project" value="InterPro"/>
</dbReference>
<sequence>MVRAVNKPDPAPDSTTDALRVDLTLRDIPSGTPTVSPAGSTQAAELVARIRRGDSITAEEIAALHLQNVAEAHNLLRVSKATVRNMVTRRDLDGFRVGGQFLIPLASITGYLADNYTAEDDIPGASTAA</sequence>
<dbReference type="NCBIfam" id="TIGR01764">
    <property type="entry name" value="excise"/>
    <property type="match status" value="1"/>
</dbReference>
<comment type="caution">
    <text evidence="2">The sequence shown here is derived from an EMBL/GenBank/DDBJ whole genome shotgun (WGS) entry which is preliminary data.</text>
</comment>
<dbReference type="EMBL" id="BMQD01000023">
    <property type="protein sequence ID" value="GGK90721.1"/>
    <property type="molecule type" value="Genomic_DNA"/>
</dbReference>
<reference evidence="2" key="2">
    <citation type="submission" date="2022-09" db="EMBL/GenBank/DDBJ databases">
        <authorList>
            <person name="Sun Q."/>
            <person name="Ohkuma M."/>
        </authorList>
    </citation>
    <scope>NUCLEOTIDE SEQUENCE</scope>
    <source>
        <strain evidence="2">JCM 3093</strain>
    </source>
</reference>
<dbReference type="InterPro" id="IPR041657">
    <property type="entry name" value="HTH_17"/>
</dbReference>
<organism evidence="2 3">
    <name type="scientific">Planomonospora parontospora</name>
    <dbReference type="NCBI Taxonomy" id="58119"/>
    <lineage>
        <taxon>Bacteria</taxon>
        <taxon>Bacillati</taxon>
        <taxon>Actinomycetota</taxon>
        <taxon>Actinomycetes</taxon>
        <taxon>Streptosporangiales</taxon>
        <taxon>Streptosporangiaceae</taxon>
        <taxon>Planomonospora</taxon>
    </lineage>
</organism>
<evidence type="ECO:0000313" key="3">
    <source>
        <dbReference type="Proteomes" id="UP000627984"/>
    </source>
</evidence>
<protein>
    <recommendedName>
        <fullName evidence="1">Helix-turn-helix domain-containing protein</fullName>
    </recommendedName>
</protein>
<accession>A0AA37BM21</accession>
<evidence type="ECO:0000259" key="1">
    <source>
        <dbReference type="Pfam" id="PF12728"/>
    </source>
</evidence>
<feature type="domain" description="Helix-turn-helix" evidence="1">
    <location>
        <begin position="69"/>
        <end position="114"/>
    </location>
</feature>